<keyword evidence="4" id="KW-1185">Reference proteome</keyword>
<evidence type="ECO:0000313" key="4">
    <source>
        <dbReference type="Proteomes" id="UP001054945"/>
    </source>
</evidence>
<organism evidence="3 4">
    <name type="scientific">Caerostris extrusa</name>
    <name type="common">Bark spider</name>
    <name type="synonym">Caerostris bankana</name>
    <dbReference type="NCBI Taxonomy" id="172846"/>
    <lineage>
        <taxon>Eukaryota</taxon>
        <taxon>Metazoa</taxon>
        <taxon>Ecdysozoa</taxon>
        <taxon>Arthropoda</taxon>
        <taxon>Chelicerata</taxon>
        <taxon>Arachnida</taxon>
        <taxon>Araneae</taxon>
        <taxon>Araneomorphae</taxon>
        <taxon>Entelegynae</taxon>
        <taxon>Araneoidea</taxon>
        <taxon>Araneidae</taxon>
        <taxon>Caerostris</taxon>
    </lineage>
</organism>
<comment type="caution">
    <text evidence="3">The sequence shown here is derived from an EMBL/GenBank/DDBJ whole genome shotgun (WGS) entry which is preliminary data.</text>
</comment>
<keyword evidence="2" id="KW-0472">Membrane</keyword>
<feature type="compositionally biased region" description="Basic and acidic residues" evidence="1">
    <location>
        <begin position="9"/>
        <end position="20"/>
    </location>
</feature>
<name>A0AAV4RNY8_CAEEX</name>
<gene>
    <name evidence="3" type="ORF">CEXT_351411</name>
</gene>
<dbReference type="Proteomes" id="UP001054945">
    <property type="component" value="Unassembled WGS sequence"/>
</dbReference>
<reference evidence="3 4" key="1">
    <citation type="submission" date="2021-06" db="EMBL/GenBank/DDBJ databases">
        <title>Caerostris extrusa draft genome.</title>
        <authorList>
            <person name="Kono N."/>
            <person name="Arakawa K."/>
        </authorList>
    </citation>
    <scope>NUCLEOTIDE SEQUENCE [LARGE SCALE GENOMIC DNA]</scope>
</reference>
<feature type="region of interest" description="Disordered" evidence="1">
    <location>
        <begin position="1"/>
        <end position="41"/>
    </location>
</feature>
<keyword evidence="2" id="KW-1133">Transmembrane helix</keyword>
<feature type="transmembrane region" description="Helical" evidence="2">
    <location>
        <begin position="42"/>
        <end position="61"/>
    </location>
</feature>
<accession>A0AAV4RNY8</accession>
<evidence type="ECO:0000256" key="1">
    <source>
        <dbReference type="SAM" id="MobiDB-lite"/>
    </source>
</evidence>
<evidence type="ECO:0000313" key="3">
    <source>
        <dbReference type="EMBL" id="GIY22187.1"/>
    </source>
</evidence>
<evidence type="ECO:0000256" key="2">
    <source>
        <dbReference type="SAM" id="Phobius"/>
    </source>
</evidence>
<protein>
    <submittedName>
        <fullName evidence="3">Uncharacterized protein</fullName>
    </submittedName>
</protein>
<keyword evidence="2" id="KW-0812">Transmembrane</keyword>
<feature type="compositionally biased region" description="Basic residues" evidence="1">
    <location>
        <begin position="30"/>
        <end position="39"/>
    </location>
</feature>
<dbReference type="AlphaFoldDB" id="A0AAV4RNY8"/>
<proteinExistence type="predicted"/>
<dbReference type="EMBL" id="BPLR01008115">
    <property type="protein sequence ID" value="GIY22187.1"/>
    <property type="molecule type" value="Genomic_DNA"/>
</dbReference>
<sequence>MVLKKKREAKASQQDKKEHLFQSTIENEKKKTKSQKKKKGDVFPPQQFSVLFLAIFFPYMIEPIGLLVPHLRASFYCCHLPHINTFLEEQSFERQDVANFHGRSTLTALRRSLNGDISVARQQRIHCVVS</sequence>